<evidence type="ECO:0000256" key="2">
    <source>
        <dbReference type="SAM" id="Phobius"/>
    </source>
</evidence>
<feature type="non-terminal residue" evidence="3">
    <location>
        <position position="1"/>
    </location>
</feature>
<protein>
    <submittedName>
        <fullName evidence="3">Uncharacterized protein</fullName>
    </submittedName>
</protein>
<gene>
    <name evidence="3" type="ORF">GCK32_018522</name>
</gene>
<evidence type="ECO:0000313" key="4">
    <source>
        <dbReference type="Proteomes" id="UP001331761"/>
    </source>
</evidence>
<evidence type="ECO:0000256" key="1">
    <source>
        <dbReference type="SAM" id="MobiDB-lite"/>
    </source>
</evidence>
<sequence>KTAEARTIKSKDKGGKDTGKVRVESSATTTKAPPNLGTFKILIAITWLLFFACVVGIVYVLVEYKTERDALLNVSIFAYPVHKNASTSVCPD</sequence>
<accession>A0AAN8FB05</accession>
<dbReference type="Proteomes" id="UP001331761">
    <property type="component" value="Unassembled WGS sequence"/>
</dbReference>
<keyword evidence="4" id="KW-1185">Reference proteome</keyword>
<evidence type="ECO:0000313" key="3">
    <source>
        <dbReference type="EMBL" id="KAK5976215.1"/>
    </source>
</evidence>
<proteinExistence type="predicted"/>
<keyword evidence="2" id="KW-0472">Membrane</keyword>
<keyword evidence="2" id="KW-1133">Transmembrane helix</keyword>
<comment type="caution">
    <text evidence="3">The sequence shown here is derived from an EMBL/GenBank/DDBJ whole genome shotgun (WGS) entry which is preliminary data.</text>
</comment>
<reference evidence="3 4" key="1">
    <citation type="submission" date="2019-10" db="EMBL/GenBank/DDBJ databases">
        <title>Assembly and Annotation for the nematode Trichostrongylus colubriformis.</title>
        <authorList>
            <person name="Martin J."/>
        </authorList>
    </citation>
    <scope>NUCLEOTIDE SEQUENCE [LARGE SCALE GENOMIC DNA]</scope>
    <source>
        <strain evidence="3">G859</strain>
        <tissue evidence="3">Whole worm</tissue>
    </source>
</reference>
<organism evidence="3 4">
    <name type="scientific">Trichostrongylus colubriformis</name>
    <name type="common">Black scour worm</name>
    <dbReference type="NCBI Taxonomy" id="6319"/>
    <lineage>
        <taxon>Eukaryota</taxon>
        <taxon>Metazoa</taxon>
        <taxon>Ecdysozoa</taxon>
        <taxon>Nematoda</taxon>
        <taxon>Chromadorea</taxon>
        <taxon>Rhabditida</taxon>
        <taxon>Rhabditina</taxon>
        <taxon>Rhabditomorpha</taxon>
        <taxon>Strongyloidea</taxon>
        <taxon>Trichostrongylidae</taxon>
        <taxon>Trichostrongylus</taxon>
    </lineage>
</organism>
<feature type="region of interest" description="Disordered" evidence="1">
    <location>
        <begin position="1"/>
        <end position="27"/>
    </location>
</feature>
<dbReference type="EMBL" id="WIXE01012117">
    <property type="protein sequence ID" value="KAK5976215.1"/>
    <property type="molecule type" value="Genomic_DNA"/>
</dbReference>
<keyword evidence="2" id="KW-0812">Transmembrane</keyword>
<dbReference type="AlphaFoldDB" id="A0AAN8FB05"/>
<feature type="compositionally biased region" description="Basic and acidic residues" evidence="1">
    <location>
        <begin position="1"/>
        <end position="23"/>
    </location>
</feature>
<name>A0AAN8FB05_TRICO</name>
<feature type="transmembrane region" description="Helical" evidence="2">
    <location>
        <begin position="41"/>
        <end position="62"/>
    </location>
</feature>